<gene>
    <name evidence="2" type="ORF">PGLA1383_LOCUS33189</name>
</gene>
<feature type="transmembrane region" description="Helical" evidence="1">
    <location>
        <begin position="581"/>
        <end position="603"/>
    </location>
</feature>
<name>A0A813FT46_POLGL</name>
<comment type="caution">
    <text evidence="2">The sequence shown here is derived from an EMBL/GenBank/DDBJ whole genome shotgun (WGS) entry which is preliminary data.</text>
</comment>
<accession>A0A813FT46</accession>
<protein>
    <submittedName>
        <fullName evidence="2">Uncharacterized protein</fullName>
    </submittedName>
</protein>
<proteinExistence type="predicted"/>
<reference evidence="2" key="1">
    <citation type="submission" date="2021-02" db="EMBL/GenBank/DDBJ databases">
        <authorList>
            <person name="Dougan E. K."/>
            <person name="Rhodes N."/>
            <person name="Thang M."/>
            <person name="Chan C."/>
        </authorList>
    </citation>
    <scope>NUCLEOTIDE SEQUENCE</scope>
</reference>
<keyword evidence="1" id="KW-0812">Transmembrane</keyword>
<evidence type="ECO:0000256" key="1">
    <source>
        <dbReference type="SAM" id="Phobius"/>
    </source>
</evidence>
<keyword evidence="3" id="KW-1185">Reference proteome</keyword>
<keyword evidence="1" id="KW-1133">Transmembrane helix</keyword>
<sequence>MPPGSFLKSGAGVKGVLPSWAHELLHDSLSTHGCFSIGDDDISDEGYTIRYASPGFCDLFECESSDCCGKRCCNFVGYSSISGTAITVAKTLGMDVQEAKTRVQFALQHLVQQGKICRGTWDRPSSGVGYALVLASNRSGKPFVCEIVLSSRTELRTNWGYTVILHREATHEVPVRKLLEAACPGGGFDQVVQQQKLRFLCRFISIGIDLRSAVLCFQQTALDMWTGSVIAKARVTAGNAQGSLPASEYLLVQDQLSTQYSFGICDCGETNEGVTIRYVSPGCCDLFELDASDLGLTRCQKLVGYQCVSRHVGALAAQVGMDLRQVKDRLQLIHDFVMQEVNLSMGSWDKPSSHRGSAVGLCYKATGGTFFVCELDLLTRTEPHTGWPYFAVFHRDVTHEVSVKRLLQAACTEGGFEQFMRQQRSSKPAVFEYWDIAHNRVGGVVHYLDEKAFDVWTGMVKDARWTPGSDAHPTKSRSPDPDRLPNWAYTVIQGGLSDRQSFTICDNGISAEGLAILYVSSGFCDLFECNASEFLGTRCCYQCIDTQVVIAAHTLGMSVQELQERIQFMHKYFVQQSAEQVGFALMLACTGSGTLFVCAVTLISRTEQVTAWRYSTPLQADVTHKWE</sequence>
<keyword evidence="1" id="KW-0472">Membrane</keyword>
<evidence type="ECO:0000313" key="2">
    <source>
        <dbReference type="EMBL" id="CAE8615466.1"/>
    </source>
</evidence>
<organism evidence="2 3">
    <name type="scientific">Polarella glacialis</name>
    <name type="common">Dinoflagellate</name>
    <dbReference type="NCBI Taxonomy" id="89957"/>
    <lineage>
        <taxon>Eukaryota</taxon>
        <taxon>Sar</taxon>
        <taxon>Alveolata</taxon>
        <taxon>Dinophyceae</taxon>
        <taxon>Suessiales</taxon>
        <taxon>Suessiaceae</taxon>
        <taxon>Polarella</taxon>
    </lineage>
</organism>
<dbReference type="EMBL" id="CAJNNV010025640">
    <property type="protein sequence ID" value="CAE8615466.1"/>
    <property type="molecule type" value="Genomic_DNA"/>
</dbReference>
<dbReference type="Proteomes" id="UP000654075">
    <property type="component" value="Unassembled WGS sequence"/>
</dbReference>
<dbReference type="AlphaFoldDB" id="A0A813FT46"/>
<evidence type="ECO:0000313" key="3">
    <source>
        <dbReference type="Proteomes" id="UP000654075"/>
    </source>
</evidence>